<keyword evidence="3" id="KW-0804">Transcription</keyword>
<evidence type="ECO:0000256" key="2">
    <source>
        <dbReference type="ARBA" id="ARBA00023125"/>
    </source>
</evidence>
<dbReference type="Gene3D" id="4.10.240.10">
    <property type="entry name" value="Zn(2)-C6 fungal-type DNA-binding domain"/>
    <property type="match status" value="1"/>
</dbReference>
<dbReference type="InterPro" id="IPR052400">
    <property type="entry name" value="Zn2-C6_fungal_TF"/>
</dbReference>
<dbReference type="PROSITE" id="PS00463">
    <property type="entry name" value="ZN2_CY6_FUNGAL_1"/>
    <property type="match status" value="1"/>
</dbReference>
<dbReference type="SMART" id="SM00066">
    <property type="entry name" value="GAL4"/>
    <property type="match status" value="1"/>
</dbReference>
<keyword evidence="2" id="KW-0238">DNA-binding</keyword>
<dbReference type="PROSITE" id="PS50048">
    <property type="entry name" value="ZN2_CY6_FUNGAL_2"/>
    <property type="match status" value="1"/>
</dbReference>
<name>A0A8H5ZYX3_PETAA</name>
<dbReference type="InterPro" id="IPR001138">
    <property type="entry name" value="Zn2Cys6_DnaBD"/>
</dbReference>
<dbReference type="Pfam" id="PF00172">
    <property type="entry name" value="Zn_clus"/>
    <property type="match status" value="1"/>
</dbReference>
<dbReference type="GO" id="GO:0003677">
    <property type="term" value="F:DNA binding"/>
    <property type="evidence" value="ECO:0007669"/>
    <property type="project" value="UniProtKB-KW"/>
</dbReference>
<evidence type="ECO:0000313" key="8">
    <source>
        <dbReference type="Proteomes" id="UP000541154"/>
    </source>
</evidence>
<dbReference type="GO" id="GO:0008270">
    <property type="term" value="F:zinc ion binding"/>
    <property type="evidence" value="ECO:0007669"/>
    <property type="project" value="InterPro"/>
</dbReference>
<evidence type="ECO:0000256" key="1">
    <source>
        <dbReference type="ARBA" id="ARBA00023015"/>
    </source>
</evidence>
<dbReference type="InterPro" id="IPR036864">
    <property type="entry name" value="Zn2-C6_fun-type_DNA-bd_sf"/>
</dbReference>
<feature type="region of interest" description="Disordered" evidence="5">
    <location>
        <begin position="92"/>
        <end position="113"/>
    </location>
</feature>
<dbReference type="EMBL" id="SPNV01000325">
    <property type="protein sequence ID" value="KAF5856363.1"/>
    <property type="molecule type" value="Genomic_DNA"/>
</dbReference>
<evidence type="ECO:0000256" key="4">
    <source>
        <dbReference type="ARBA" id="ARBA00023242"/>
    </source>
</evidence>
<dbReference type="GO" id="GO:0009893">
    <property type="term" value="P:positive regulation of metabolic process"/>
    <property type="evidence" value="ECO:0007669"/>
    <property type="project" value="UniProtKB-ARBA"/>
</dbReference>
<proteinExistence type="predicted"/>
<evidence type="ECO:0000256" key="5">
    <source>
        <dbReference type="SAM" id="MobiDB-lite"/>
    </source>
</evidence>
<dbReference type="CDD" id="cd00067">
    <property type="entry name" value="GAL4"/>
    <property type="match status" value="1"/>
</dbReference>
<evidence type="ECO:0000256" key="3">
    <source>
        <dbReference type="ARBA" id="ARBA00023163"/>
    </source>
</evidence>
<gene>
    <name evidence="7" type="ORF">ETB97_007495</name>
</gene>
<feature type="domain" description="Zn(2)-C6 fungal-type" evidence="6">
    <location>
        <begin position="23"/>
        <end position="53"/>
    </location>
</feature>
<keyword evidence="1" id="KW-0805">Transcription regulation</keyword>
<protein>
    <recommendedName>
        <fullName evidence="6">Zn(2)-C6 fungal-type domain-containing protein</fullName>
    </recommendedName>
</protein>
<dbReference type="InterPro" id="IPR021858">
    <property type="entry name" value="Fun_TF"/>
</dbReference>
<dbReference type="PANTHER" id="PTHR47657:SF3">
    <property type="entry name" value="ORSELLINIC ACID_F9775 BIOSYNTHESIS CLUSTER PROTEIN D-RELATED"/>
    <property type="match status" value="1"/>
</dbReference>
<sequence length="456" mass="51116">MASRTNTYRGKLSRKSHQKSRLGCGNCKRRRIKCDEVKPSCGPCMRHSTDCDFEVGDSADRNSSSLTPSKEDDQRLKPGGGYTYISSFQTGFKPPKRKHTRRCESSKPNIPSQAAQNLEQVPLSALANRPFEFSALDMELFHTYMSSTSLTLAENEAGRQLLQTQLPRLGFSFNYVLRLLLAFSGFHLARTQKTTDTATYSERAQWHYTVAIGQLVSSVTSLNAGTCHAVYAASSFMCFCALARGPQSGDYLTFSSSGQAEWLTLLHGVRSIMETTDQMSIKMSPTPESRTSADAETAGAEAVAPPSLLVQDSNTSRADFLIPLNQIRQAVFNELEHSDFRHGTYLKVYDDLVSTFQSVRNHMRDLSKGERVPFIFGWLYRLPKIFVTDLQEQRPLSLVLFAFFVVLLKDISGYWFIDGWPKHIMTGIYQCLDEGHRPWIQWPAAAIEGAAYTASN</sequence>
<keyword evidence="4" id="KW-0539">Nucleus</keyword>
<keyword evidence="8" id="KW-1185">Reference proteome</keyword>
<organism evidence="7 8">
    <name type="scientific">Petromyces alliaceus</name>
    <name type="common">Aspergillus alliaceus</name>
    <dbReference type="NCBI Taxonomy" id="209559"/>
    <lineage>
        <taxon>Eukaryota</taxon>
        <taxon>Fungi</taxon>
        <taxon>Dikarya</taxon>
        <taxon>Ascomycota</taxon>
        <taxon>Pezizomycotina</taxon>
        <taxon>Eurotiomycetes</taxon>
        <taxon>Eurotiomycetidae</taxon>
        <taxon>Eurotiales</taxon>
        <taxon>Aspergillaceae</taxon>
        <taxon>Aspergillus</taxon>
        <taxon>Aspergillus subgen. Circumdati</taxon>
    </lineage>
</organism>
<dbReference type="GO" id="GO:0000981">
    <property type="term" value="F:DNA-binding transcription factor activity, RNA polymerase II-specific"/>
    <property type="evidence" value="ECO:0007669"/>
    <property type="project" value="InterPro"/>
</dbReference>
<dbReference type="SUPFAM" id="SSF57701">
    <property type="entry name" value="Zn2/Cys6 DNA-binding domain"/>
    <property type="match status" value="1"/>
</dbReference>
<evidence type="ECO:0000313" key="7">
    <source>
        <dbReference type="EMBL" id="KAF5856363.1"/>
    </source>
</evidence>
<dbReference type="AlphaFoldDB" id="A0A8H5ZYX3"/>
<reference evidence="7 8" key="1">
    <citation type="submission" date="2019-04" db="EMBL/GenBank/DDBJ databases">
        <title>Aspergillus burnettii sp. nov., novel species from soil in southeast Queensland.</title>
        <authorList>
            <person name="Gilchrist C.L.M."/>
            <person name="Pitt J.I."/>
            <person name="Lange L."/>
            <person name="Lacey H.J."/>
            <person name="Vuong D."/>
            <person name="Midgley D.J."/>
            <person name="Greenfield P."/>
            <person name="Bradbury M."/>
            <person name="Lacey E."/>
            <person name="Busk P.K."/>
            <person name="Pilgaard B."/>
            <person name="Chooi Y.H."/>
            <person name="Piggott A.M."/>
        </authorList>
    </citation>
    <scope>NUCLEOTIDE SEQUENCE [LARGE SCALE GENOMIC DNA]</scope>
    <source>
        <strain evidence="7 8">FRR 5400</strain>
    </source>
</reference>
<feature type="compositionally biased region" description="Basic residues" evidence="5">
    <location>
        <begin position="11"/>
        <end position="20"/>
    </location>
</feature>
<dbReference type="Proteomes" id="UP000541154">
    <property type="component" value="Unassembled WGS sequence"/>
</dbReference>
<comment type="caution">
    <text evidence="7">The sequence shown here is derived from an EMBL/GenBank/DDBJ whole genome shotgun (WGS) entry which is preliminary data.</text>
</comment>
<feature type="region of interest" description="Disordered" evidence="5">
    <location>
        <begin position="1"/>
        <end position="21"/>
    </location>
</feature>
<evidence type="ECO:0000259" key="6">
    <source>
        <dbReference type="PROSITE" id="PS50048"/>
    </source>
</evidence>
<dbReference type="Pfam" id="PF11951">
    <property type="entry name" value="Fungal_trans_2"/>
    <property type="match status" value="1"/>
</dbReference>
<dbReference type="PANTHER" id="PTHR47657">
    <property type="entry name" value="STEROL REGULATORY ELEMENT-BINDING PROTEIN ECM22"/>
    <property type="match status" value="1"/>
</dbReference>
<accession>A0A8H5ZYX3</accession>
<feature type="region of interest" description="Disordered" evidence="5">
    <location>
        <begin position="56"/>
        <end position="78"/>
    </location>
</feature>